<dbReference type="RefSeq" id="WP_245992115.1">
    <property type="nucleotide sequence ID" value="NZ_CP033896.1"/>
</dbReference>
<gene>
    <name evidence="11" type="ORF">CCHOA_08565</name>
</gene>
<dbReference type="Pfam" id="PF06144">
    <property type="entry name" value="DNA_pol3_delta"/>
    <property type="match status" value="1"/>
</dbReference>
<dbReference type="GO" id="GO:0006261">
    <property type="term" value="P:DNA-templated DNA replication"/>
    <property type="evidence" value="ECO:0007669"/>
    <property type="project" value="TreeGrafter"/>
</dbReference>
<dbReference type="InterPro" id="IPR010372">
    <property type="entry name" value="DNA_pol3_delta_N"/>
</dbReference>
<dbReference type="InterPro" id="IPR005790">
    <property type="entry name" value="DNA_polIII_delta"/>
</dbReference>
<dbReference type="SUPFAM" id="SSF48019">
    <property type="entry name" value="post-AAA+ oligomerization domain-like"/>
    <property type="match status" value="1"/>
</dbReference>
<dbReference type="EMBL" id="CP033896">
    <property type="protein sequence ID" value="AZA14102.1"/>
    <property type="molecule type" value="Genomic_DNA"/>
</dbReference>
<evidence type="ECO:0000256" key="2">
    <source>
        <dbReference type="ARBA" id="ARBA00017703"/>
    </source>
</evidence>
<dbReference type="InterPro" id="IPR048466">
    <property type="entry name" value="DNA_pol3_delta-like_C"/>
</dbReference>
<feature type="domain" description="DNA polymerase III delta subunit-like C-terminal" evidence="10">
    <location>
        <begin position="199"/>
        <end position="313"/>
    </location>
</feature>
<dbReference type="GO" id="GO:0009360">
    <property type="term" value="C:DNA polymerase III complex"/>
    <property type="evidence" value="ECO:0007669"/>
    <property type="project" value="InterPro"/>
</dbReference>
<reference evidence="11 12" key="1">
    <citation type="submission" date="2018-11" db="EMBL/GenBank/DDBJ databases">
        <authorList>
            <person name="Kleinhagauer T."/>
            <person name="Glaeser S.P."/>
            <person name="Spergser J."/>
            <person name="Ruckert C."/>
            <person name="Kaempfer P."/>
            <person name="Busse H.-J."/>
        </authorList>
    </citation>
    <scope>NUCLEOTIDE SEQUENCE [LARGE SCALE GENOMIC DNA]</scope>
    <source>
        <strain evidence="11 12">200CH</strain>
    </source>
</reference>
<dbReference type="PANTHER" id="PTHR34388:SF1">
    <property type="entry name" value="DNA POLYMERASE III SUBUNIT DELTA"/>
    <property type="match status" value="1"/>
</dbReference>
<keyword evidence="12" id="KW-1185">Reference proteome</keyword>
<evidence type="ECO:0000313" key="12">
    <source>
        <dbReference type="Proteomes" id="UP000269019"/>
    </source>
</evidence>
<dbReference type="NCBIfam" id="NF004165">
    <property type="entry name" value="PRK05629.1"/>
    <property type="match status" value="1"/>
</dbReference>
<evidence type="ECO:0000256" key="3">
    <source>
        <dbReference type="ARBA" id="ARBA00022679"/>
    </source>
</evidence>
<dbReference type="InterPro" id="IPR008921">
    <property type="entry name" value="DNA_pol3_clamp-load_cplx_C"/>
</dbReference>
<keyword evidence="5" id="KW-0235">DNA replication</keyword>
<protein>
    <recommendedName>
        <fullName evidence="2">DNA polymerase III subunit delta</fullName>
        <ecNumber evidence="1">2.7.7.7</ecNumber>
    </recommendedName>
</protein>
<evidence type="ECO:0000256" key="5">
    <source>
        <dbReference type="ARBA" id="ARBA00022705"/>
    </source>
</evidence>
<dbReference type="KEGG" id="ccho:CCHOA_08565"/>
<dbReference type="Gene3D" id="1.20.272.10">
    <property type="match status" value="1"/>
</dbReference>
<proteinExistence type="inferred from homology"/>
<dbReference type="NCBIfam" id="TIGR01128">
    <property type="entry name" value="holA"/>
    <property type="match status" value="1"/>
</dbReference>
<evidence type="ECO:0000313" key="11">
    <source>
        <dbReference type="EMBL" id="AZA14102.1"/>
    </source>
</evidence>
<evidence type="ECO:0000259" key="10">
    <source>
        <dbReference type="Pfam" id="PF21694"/>
    </source>
</evidence>
<dbReference type="SUPFAM" id="SSF52540">
    <property type="entry name" value="P-loop containing nucleoside triphosphate hydrolases"/>
    <property type="match status" value="1"/>
</dbReference>
<evidence type="ECO:0000256" key="8">
    <source>
        <dbReference type="ARBA" id="ARBA00049244"/>
    </source>
</evidence>
<feature type="domain" description="DNA polymerase III delta N-terminal" evidence="9">
    <location>
        <begin position="10"/>
        <end position="125"/>
    </location>
</feature>
<dbReference type="PANTHER" id="PTHR34388">
    <property type="entry name" value="DNA POLYMERASE III SUBUNIT DELTA"/>
    <property type="match status" value="1"/>
</dbReference>
<dbReference type="Pfam" id="PF21694">
    <property type="entry name" value="DNA_pol3_delta_C"/>
    <property type="match status" value="1"/>
</dbReference>
<name>A0A3G6J8G9_9CORY</name>
<evidence type="ECO:0000256" key="4">
    <source>
        <dbReference type="ARBA" id="ARBA00022695"/>
    </source>
</evidence>
<keyword evidence="3" id="KW-0808">Transferase</keyword>
<keyword evidence="4" id="KW-0548">Nucleotidyltransferase</keyword>
<dbReference type="EC" id="2.7.7.7" evidence="1"/>
<comment type="catalytic activity">
    <reaction evidence="8">
        <text>DNA(n) + a 2'-deoxyribonucleoside 5'-triphosphate = DNA(n+1) + diphosphate</text>
        <dbReference type="Rhea" id="RHEA:22508"/>
        <dbReference type="Rhea" id="RHEA-COMP:17339"/>
        <dbReference type="Rhea" id="RHEA-COMP:17340"/>
        <dbReference type="ChEBI" id="CHEBI:33019"/>
        <dbReference type="ChEBI" id="CHEBI:61560"/>
        <dbReference type="ChEBI" id="CHEBI:173112"/>
        <dbReference type="EC" id="2.7.7.7"/>
    </reaction>
</comment>
<evidence type="ECO:0000256" key="1">
    <source>
        <dbReference type="ARBA" id="ARBA00012417"/>
    </source>
</evidence>
<dbReference type="GO" id="GO:0003677">
    <property type="term" value="F:DNA binding"/>
    <property type="evidence" value="ECO:0007669"/>
    <property type="project" value="InterPro"/>
</dbReference>
<dbReference type="Proteomes" id="UP000269019">
    <property type="component" value="Chromosome"/>
</dbReference>
<dbReference type="AlphaFoldDB" id="A0A3G6J8G9"/>
<evidence type="ECO:0000259" key="9">
    <source>
        <dbReference type="Pfam" id="PF06144"/>
    </source>
</evidence>
<comment type="similarity">
    <text evidence="7">Belongs to the DNA polymerase HolA subunit family.</text>
</comment>
<dbReference type="GO" id="GO:0003887">
    <property type="term" value="F:DNA-directed DNA polymerase activity"/>
    <property type="evidence" value="ECO:0007669"/>
    <property type="project" value="UniProtKB-KW"/>
</dbReference>
<dbReference type="InterPro" id="IPR027417">
    <property type="entry name" value="P-loop_NTPase"/>
</dbReference>
<organism evidence="11 12">
    <name type="scientific">Corynebacterium choanae</name>
    <dbReference type="NCBI Taxonomy" id="1862358"/>
    <lineage>
        <taxon>Bacteria</taxon>
        <taxon>Bacillati</taxon>
        <taxon>Actinomycetota</taxon>
        <taxon>Actinomycetes</taxon>
        <taxon>Mycobacteriales</taxon>
        <taxon>Corynebacteriaceae</taxon>
        <taxon>Corynebacterium</taxon>
    </lineage>
</organism>
<sequence length="322" mass="34362">MPARPAPINLILGDEPYLVEVARRSIITAVRANVPNPNDVPITTLRAGQVDATQLGEALAPSLFSDERVVVIQQAESAGKDAAGLIQQAVEQPAYGITLIVEHSGGGRTKALLASLKKHGTTVEAMKLKPKDRPGFVRQQFRQHKVRVDDAVIHTVLDSVGSDLRELASAVSQLVADTGGNVTVEAVRAYHGATAEVSGFHIADLVVAGKTTAALQATRRALQIGEEPIVIAAAITRSVSSIARMYSLEGYVDKRSLAQEIGMPPWKVDSALSQARRWSGRAVDAALIAVAELACNVRGQQGTPQWAIEHAVFTISEIARKR</sequence>
<evidence type="ECO:0000256" key="6">
    <source>
        <dbReference type="ARBA" id="ARBA00022932"/>
    </source>
</evidence>
<dbReference type="Gene3D" id="3.40.50.300">
    <property type="entry name" value="P-loop containing nucleotide triphosphate hydrolases"/>
    <property type="match status" value="1"/>
</dbReference>
<evidence type="ECO:0000256" key="7">
    <source>
        <dbReference type="ARBA" id="ARBA00034754"/>
    </source>
</evidence>
<accession>A0A3G6J8G9</accession>
<keyword evidence="6" id="KW-0239">DNA-directed DNA polymerase</keyword>